<keyword evidence="8" id="KW-1185">Reference proteome</keyword>
<dbReference type="GO" id="GO:0043190">
    <property type="term" value="C:ATP-binding cassette (ABC) transporter complex"/>
    <property type="evidence" value="ECO:0007669"/>
    <property type="project" value="InterPro"/>
</dbReference>
<dbReference type="RefSeq" id="WP_203894304.1">
    <property type="nucleotide sequence ID" value="NZ_BOOH01000052.1"/>
</dbReference>
<sequence>MPRTRRTAGTALAASAALLASACTTSTGTPGDVTASGQDAVIRYAVTSDVTGFDPAKASAATDYGFAALAYDTLVGRDDGGKIVSGLAEKWEATPTSAVFTLRKDLTCSDGKPLTPADVAASLRRYADPATGAPGVGLVFGPGNKIDITSDNTAGTVTVKLATPWSDLVTGLANGPTGIVCAPGLADPAKLAQGPVPGAGTGPYVIEKAQRGAAYTLRLRDGYTAFVPYSDQPQGEPAKTIEITVMGNESTAANELSTGVLDYAAFTGPDAARFSDAEYTKFTAPVLRMFVVFNQREGHPGADQKIRQAVSRALDPAAFNKVFGGKGEVMKSFADSTIPCANADASLVTPADPEAAEKTLSGVKLTLTGTNGVGGGAGNTYVQEALRAAGAEVTLRNVDNATWATEVLGGKGEWDITVMAHLNLSSTLTNAAVLLTGPPPPNGRNFGAVENAEFGRNVAMAMATVDESAKCAAWAEAQKSVLSRHDIVPLSTVPVTYVFNRRVAGATPLGLVDPSSLRIVKK</sequence>
<evidence type="ECO:0000256" key="2">
    <source>
        <dbReference type="ARBA" id="ARBA00005695"/>
    </source>
</evidence>
<dbReference type="Gene3D" id="3.40.190.10">
    <property type="entry name" value="Periplasmic binding protein-like II"/>
    <property type="match status" value="1"/>
</dbReference>
<evidence type="ECO:0000256" key="4">
    <source>
        <dbReference type="ARBA" id="ARBA00022729"/>
    </source>
</evidence>
<feature type="signal peptide" evidence="5">
    <location>
        <begin position="1"/>
        <end position="22"/>
    </location>
</feature>
<dbReference type="PANTHER" id="PTHR30290">
    <property type="entry name" value="PERIPLASMIC BINDING COMPONENT OF ABC TRANSPORTER"/>
    <property type="match status" value="1"/>
</dbReference>
<dbReference type="Pfam" id="PF00496">
    <property type="entry name" value="SBP_bac_5"/>
    <property type="match status" value="1"/>
</dbReference>
<feature type="domain" description="Solute-binding protein family 5" evidence="6">
    <location>
        <begin position="82"/>
        <end position="420"/>
    </location>
</feature>
<reference evidence="7 8" key="1">
    <citation type="submission" date="2021-01" db="EMBL/GenBank/DDBJ databases">
        <title>Whole genome shotgun sequence of Planobispora longispora NBRC 13918.</title>
        <authorList>
            <person name="Komaki H."/>
            <person name="Tamura T."/>
        </authorList>
    </citation>
    <scope>NUCLEOTIDE SEQUENCE [LARGE SCALE GENOMIC DNA]</scope>
    <source>
        <strain evidence="7 8">NBRC 13918</strain>
    </source>
</reference>
<dbReference type="GO" id="GO:1904680">
    <property type="term" value="F:peptide transmembrane transporter activity"/>
    <property type="evidence" value="ECO:0007669"/>
    <property type="project" value="TreeGrafter"/>
</dbReference>
<evidence type="ECO:0000256" key="5">
    <source>
        <dbReference type="SAM" id="SignalP"/>
    </source>
</evidence>
<evidence type="ECO:0000256" key="3">
    <source>
        <dbReference type="ARBA" id="ARBA00022448"/>
    </source>
</evidence>
<feature type="chain" id="PRO_5035182776" evidence="5">
    <location>
        <begin position="23"/>
        <end position="522"/>
    </location>
</feature>
<dbReference type="SUPFAM" id="SSF53850">
    <property type="entry name" value="Periplasmic binding protein-like II"/>
    <property type="match status" value="1"/>
</dbReference>
<dbReference type="CDD" id="cd00995">
    <property type="entry name" value="PBP2_NikA_DppA_OppA_like"/>
    <property type="match status" value="1"/>
</dbReference>
<keyword evidence="4 5" id="KW-0732">Signal</keyword>
<dbReference type="Proteomes" id="UP000616724">
    <property type="component" value="Unassembled WGS sequence"/>
</dbReference>
<dbReference type="InterPro" id="IPR000914">
    <property type="entry name" value="SBP_5_dom"/>
</dbReference>
<dbReference type="GO" id="GO:0042597">
    <property type="term" value="C:periplasmic space"/>
    <property type="evidence" value="ECO:0007669"/>
    <property type="project" value="UniProtKB-ARBA"/>
</dbReference>
<evidence type="ECO:0000256" key="1">
    <source>
        <dbReference type="ARBA" id="ARBA00004196"/>
    </source>
</evidence>
<dbReference type="InterPro" id="IPR039424">
    <property type="entry name" value="SBP_5"/>
</dbReference>
<dbReference type="GO" id="GO:0015833">
    <property type="term" value="P:peptide transport"/>
    <property type="evidence" value="ECO:0007669"/>
    <property type="project" value="TreeGrafter"/>
</dbReference>
<name>A0A8J3RXB9_9ACTN</name>
<dbReference type="InterPro" id="IPR030678">
    <property type="entry name" value="Peptide/Ni-bd"/>
</dbReference>
<dbReference type="PROSITE" id="PS51257">
    <property type="entry name" value="PROKAR_LIPOPROTEIN"/>
    <property type="match status" value="1"/>
</dbReference>
<dbReference type="AlphaFoldDB" id="A0A8J3RXB9"/>
<protein>
    <submittedName>
        <fullName evidence="7">Peptide ABC transporter substrate-binding protein</fullName>
    </submittedName>
</protein>
<proteinExistence type="inferred from homology"/>
<comment type="similarity">
    <text evidence="2">Belongs to the bacterial solute-binding protein 5 family.</text>
</comment>
<dbReference type="PANTHER" id="PTHR30290:SF10">
    <property type="entry name" value="PERIPLASMIC OLIGOPEPTIDE-BINDING PROTEIN-RELATED"/>
    <property type="match status" value="1"/>
</dbReference>
<dbReference type="EMBL" id="BOOH01000052">
    <property type="protein sequence ID" value="GIH79858.1"/>
    <property type="molecule type" value="Genomic_DNA"/>
</dbReference>
<comment type="subcellular location">
    <subcellularLocation>
        <location evidence="1">Cell envelope</location>
    </subcellularLocation>
</comment>
<comment type="caution">
    <text evidence="7">The sequence shown here is derived from an EMBL/GenBank/DDBJ whole genome shotgun (WGS) entry which is preliminary data.</text>
</comment>
<keyword evidence="3" id="KW-0813">Transport</keyword>
<gene>
    <name evidence="7" type="ORF">Plo01_62870</name>
</gene>
<dbReference type="PIRSF" id="PIRSF002741">
    <property type="entry name" value="MppA"/>
    <property type="match status" value="1"/>
</dbReference>
<organism evidence="7 8">
    <name type="scientific">Planobispora longispora</name>
    <dbReference type="NCBI Taxonomy" id="28887"/>
    <lineage>
        <taxon>Bacteria</taxon>
        <taxon>Bacillati</taxon>
        <taxon>Actinomycetota</taxon>
        <taxon>Actinomycetes</taxon>
        <taxon>Streptosporangiales</taxon>
        <taxon>Streptosporangiaceae</taxon>
        <taxon>Planobispora</taxon>
    </lineage>
</organism>
<dbReference type="Gene3D" id="3.10.105.10">
    <property type="entry name" value="Dipeptide-binding Protein, Domain 3"/>
    <property type="match status" value="1"/>
</dbReference>
<dbReference type="GO" id="GO:0030313">
    <property type="term" value="C:cell envelope"/>
    <property type="evidence" value="ECO:0007669"/>
    <property type="project" value="UniProtKB-SubCell"/>
</dbReference>
<evidence type="ECO:0000313" key="7">
    <source>
        <dbReference type="EMBL" id="GIH79858.1"/>
    </source>
</evidence>
<evidence type="ECO:0000313" key="8">
    <source>
        <dbReference type="Proteomes" id="UP000616724"/>
    </source>
</evidence>
<evidence type="ECO:0000259" key="6">
    <source>
        <dbReference type="Pfam" id="PF00496"/>
    </source>
</evidence>
<accession>A0A8J3RXB9</accession>